<dbReference type="AlphaFoldDB" id="A0A1F8EC52"/>
<comment type="caution">
    <text evidence="3">The sequence shown here is derived from an EMBL/GenBank/DDBJ whole genome shotgun (WGS) entry which is preliminary data.</text>
</comment>
<name>A0A1F8EC52_9BACT</name>
<gene>
    <name evidence="3" type="ORF">A2817_03245</name>
</gene>
<proteinExistence type="predicted"/>
<feature type="transmembrane region" description="Helical" evidence="2">
    <location>
        <begin position="79"/>
        <end position="100"/>
    </location>
</feature>
<organism evidence="3 4">
    <name type="scientific">Candidatus Yanofskybacteria bacterium RIFCSPHIGHO2_01_FULL_39_8b</name>
    <dbReference type="NCBI Taxonomy" id="1802659"/>
    <lineage>
        <taxon>Bacteria</taxon>
        <taxon>Candidatus Yanofskyibacteriota</taxon>
    </lineage>
</organism>
<accession>A0A1F8EC52</accession>
<protein>
    <submittedName>
        <fullName evidence="3">Uncharacterized protein</fullName>
    </submittedName>
</protein>
<keyword evidence="2" id="KW-0812">Transmembrane</keyword>
<reference evidence="3 4" key="1">
    <citation type="journal article" date="2016" name="Nat. Commun.">
        <title>Thousands of microbial genomes shed light on interconnected biogeochemical processes in an aquifer system.</title>
        <authorList>
            <person name="Anantharaman K."/>
            <person name="Brown C.T."/>
            <person name="Hug L.A."/>
            <person name="Sharon I."/>
            <person name="Castelle C.J."/>
            <person name="Probst A.J."/>
            <person name="Thomas B.C."/>
            <person name="Singh A."/>
            <person name="Wilkins M.J."/>
            <person name="Karaoz U."/>
            <person name="Brodie E.L."/>
            <person name="Williams K.H."/>
            <person name="Hubbard S.S."/>
            <person name="Banfield J.F."/>
        </authorList>
    </citation>
    <scope>NUCLEOTIDE SEQUENCE [LARGE SCALE GENOMIC DNA]</scope>
</reference>
<dbReference type="EMBL" id="MGIZ01000040">
    <property type="protein sequence ID" value="OGM98382.1"/>
    <property type="molecule type" value="Genomic_DNA"/>
</dbReference>
<keyword evidence="2" id="KW-1133">Transmembrane helix</keyword>
<keyword evidence="2" id="KW-0472">Membrane</keyword>
<evidence type="ECO:0000313" key="4">
    <source>
        <dbReference type="Proteomes" id="UP000177594"/>
    </source>
</evidence>
<evidence type="ECO:0000256" key="2">
    <source>
        <dbReference type="SAM" id="Phobius"/>
    </source>
</evidence>
<dbReference type="Proteomes" id="UP000177594">
    <property type="component" value="Unassembled WGS sequence"/>
</dbReference>
<evidence type="ECO:0000313" key="3">
    <source>
        <dbReference type="EMBL" id="OGM98382.1"/>
    </source>
</evidence>
<feature type="region of interest" description="Disordered" evidence="1">
    <location>
        <begin position="109"/>
        <end position="132"/>
    </location>
</feature>
<feature type="compositionally biased region" description="Pro residues" evidence="1">
    <location>
        <begin position="112"/>
        <end position="132"/>
    </location>
</feature>
<sequence length="132" mass="14170">MIKGPYVADGMKAQFYNDRGEQLISMFINAGSICNDDGSCNSATGEGEKTCPNDCKKPRATPVPQVSEQTSGLLGDIDWISIAIYGAGGVGVGVLAWFGWKWWKKRKEGNFIPPPPSSPPMPPPSPPSPFNL</sequence>
<evidence type="ECO:0000256" key="1">
    <source>
        <dbReference type="SAM" id="MobiDB-lite"/>
    </source>
</evidence>